<comment type="caution">
    <text evidence="9">The sequence shown here is derived from an EMBL/GenBank/DDBJ whole genome shotgun (WGS) entry which is preliminary data.</text>
</comment>
<dbReference type="CDD" id="cd16913">
    <property type="entry name" value="YkuD_like"/>
    <property type="match status" value="1"/>
</dbReference>
<evidence type="ECO:0000256" key="2">
    <source>
        <dbReference type="ARBA" id="ARBA00005992"/>
    </source>
</evidence>
<comment type="pathway">
    <text evidence="1 7">Cell wall biogenesis; peptidoglycan biosynthesis.</text>
</comment>
<dbReference type="InterPro" id="IPR050979">
    <property type="entry name" value="LD-transpeptidase"/>
</dbReference>
<dbReference type="SUPFAM" id="SSF141523">
    <property type="entry name" value="L,D-transpeptidase catalytic domain-like"/>
    <property type="match status" value="1"/>
</dbReference>
<dbReference type="NCBIfam" id="NF004785">
    <property type="entry name" value="PRK06132.1-2"/>
    <property type="match status" value="1"/>
</dbReference>
<protein>
    <submittedName>
        <fullName evidence="9">L,D-transpeptidase family protein</fullName>
    </submittedName>
</protein>
<evidence type="ECO:0000256" key="5">
    <source>
        <dbReference type="ARBA" id="ARBA00022984"/>
    </source>
</evidence>
<dbReference type="PANTHER" id="PTHR30582:SF2">
    <property type="entry name" value="L,D-TRANSPEPTIDASE YCIB-RELATED"/>
    <property type="match status" value="1"/>
</dbReference>
<evidence type="ECO:0000313" key="10">
    <source>
        <dbReference type="Proteomes" id="UP001162802"/>
    </source>
</evidence>
<reference evidence="9" key="1">
    <citation type="submission" date="2022-03" db="EMBL/GenBank/DDBJ databases">
        <title>Identification of a novel bacterium isolated from mangrove sediments.</title>
        <authorList>
            <person name="Pan X."/>
        </authorList>
    </citation>
    <scope>NUCLEOTIDE SEQUENCE</scope>
    <source>
        <strain evidence="9">B2637</strain>
    </source>
</reference>
<dbReference type="Proteomes" id="UP001162802">
    <property type="component" value="Unassembled WGS sequence"/>
</dbReference>
<evidence type="ECO:0000313" key="9">
    <source>
        <dbReference type="EMBL" id="MCJ1960205.1"/>
    </source>
</evidence>
<keyword evidence="6 7" id="KW-0961">Cell wall biogenesis/degradation</keyword>
<dbReference type="Gene3D" id="2.40.440.10">
    <property type="entry name" value="L,D-transpeptidase catalytic domain-like"/>
    <property type="match status" value="1"/>
</dbReference>
<keyword evidence="3" id="KW-0808">Transferase</keyword>
<dbReference type="PROSITE" id="PS52029">
    <property type="entry name" value="LD_TPASE"/>
    <property type="match status" value="1"/>
</dbReference>
<accession>A0ABT0AAH4</accession>
<evidence type="ECO:0000256" key="4">
    <source>
        <dbReference type="ARBA" id="ARBA00022960"/>
    </source>
</evidence>
<evidence type="ECO:0000259" key="8">
    <source>
        <dbReference type="PROSITE" id="PS52029"/>
    </source>
</evidence>
<dbReference type="InterPro" id="IPR016915">
    <property type="entry name" value="UCP029342"/>
</dbReference>
<organism evidence="9 10">
    <name type="scientific">Novosphingobium mangrovi</name>
    <name type="common">ex Hu et al. 2023</name>
    <dbReference type="NCBI Taxonomy" id="2930094"/>
    <lineage>
        <taxon>Bacteria</taxon>
        <taxon>Pseudomonadati</taxon>
        <taxon>Pseudomonadota</taxon>
        <taxon>Alphaproteobacteria</taxon>
        <taxon>Sphingomonadales</taxon>
        <taxon>Sphingomonadaceae</taxon>
        <taxon>Novosphingobium</taxon>
    </lineage>
</organism>
<keyword evidence="10" id="KW-1185">Reference proteome</keyword>
<gene>
    <name evidence="9" type="ORF">MTR65_05910</name>
</gene>
<feature type="domain" description="L,D-TPase catalytic" evidence="8">
    <location>
        <begin position="77"/>
        <end position="186"/>
    </location>
</feature>
<comment type="similarity">
    <text evidence="2">Belongs to the YkuD family.</text>
</comment>
<evidence type="ECO:0000256" key="7">
    <source>
        <dbReference type="PROSITE-ProRule" id="PRU01373"/>
    </source>
</evidence>
<dbReference type="PANTHER" id="PTHR30582">
    <property type="entry name" value="L,D-TRANSPEPTIDASE"/>
    <property type="match status" value="1"/>
</dbReference>
<dbReference type="Pfam" id="PF03734">
    <property type="entry name" value="YkuD"/>
    <property type="match status" value="1"/>
</dbReference>
<keyword evidence="5 7" id="KW-0573">Peptidoglycan synthesis</keyword>
<evidence type="ECO:0000256" key="1">
    <source>
        <dbReference type="ARBA" id="ARBA00004752"/>
    </source>
</evidence>
<evidence type="ECO:0000256" key="3">
    <source>
        <dbReference type="ARBA" id="ARBA00022679"/>
    </source>
</evidence>
<proteinExistence type="inferred from homology"/>
<dbReference type="InterPro" id="IPR038063">
    <property type="entry name" value="Transpep_catalytic_dom"/>
</dbReference>
<dbReference type="EMBL" id="JALHAT010000005">
    <property type="protein sequence ID" value="MCJ1960205.1"/>
    <property type="molecule type" value="Genomic_DNA"/>
</dbReference>
<evidence type="ECO:0000256" key="6">
    <source>
        <dbReference type="ARBA" id="ARBA00023316"/>
    </source>
</evidence>
<keyword evidence="4 7" id="KW-0133">Cell shape</keyword>
<sequence>MRRRGFARLGAARLRAPAPASALALALVLALAFALLPVLARAQGSKVSSAPELARAIETLEPGQWVWAPEVAPEGPVLVFVDLSRQIALVYRNGIRIGATTVSTGKPGHATPTGVFTILQKDAKHRSSTYNNAPMPYQQRLTWDGVALHAGGLPGYPESHGCVHLPYNFARELFTVTELGVTVVVEGDAQHHLETSGNALLSPFDDAGKAMAYHPLRPGEQFHWTPDIAREGPVSVIVSKLDQRIVVLRGGKEIGRSVARIRDADPGSHVITQIVREGRPHWVFVGMAGHEEEQGREIDEALLNRVEMPREFHRDLDAVIGPGTTVLVTNSRVGAGSWDHLTVIDAIHPHAAPEGG</sequence>
<dbReference type="InterPro" id="IPR005490">
    <property type="entry name" value="LD_TPept_cat_dom"/>
</dbReference>
<name>A0ABT0AAH4_9SPHN</name>
<dbReference type="PIRSF" id="PIRSF029342">
    <property type="entry name" value="UCP029342_ErfK/YbiS/YcfS/YnhG"/>
    <property type="match status" value="1"/>
</dbReference>
<feature type="active site" description="Proton donor/acceptor" evidence="7">
    <location>
        <position position="149"/>
    </location>
</feature>
<feature type="active site" description="Nucleophile" evidence="7">
    <location>
        <position position="162"/>
    </location>
</feature>
<dbReference type="RefSeq" id="WP_243798075.1">
    <property type="nucleotide sequence ID" value="NZ_JALHAT010000005.1"/>
</dbReference>